<dbReference type="EMBL" id="CP096574">
    <property type="protein sequence ID" value="UPU37563.1"/>
    <property type="molecule type" value="Genomic_DNA"/>
</dbReference>
<dbReference type="Proteomes" id="UP000831485">
    <property type="component" value="Chromosome"/>
</dbReference>
<proteinExistence type="predicted"/>
<sequence length="137" mass="15131">MTVKPRTSSSSSPGFTLVEMLMALLVMTVGLLGLLQSVSVAYQQNLRDKLRKEATQLAEERMHDWCRLPFDGITGSVIKEEASGKLVAGSPWRFSVAREASTVGSATRKLHVVVKWSVKGTESRHEIFALRSRRAGE</sequence>
<name>A0ABY4LHU4_9BACT</name>
<reference evidence="2" key="1">
    <citation type="submission" date="2022-04" db="EMBL/GenBank/DDBJ databases">
        <authorList>
            <person name="Liu G."/>
        </authorList>
    </citation>
    <scope>NUCLEOTIDE SEQUENCE</scope>
    <source>
        <strain evidence="2">RG22</strain>
    </source>
</reference>
<accession>A0ABY4LHU4</accession>
<dbReference type="NCBIfam" id="TIGR02532">
    <property type="entry name" value="IV_pilin_GFxxxE"/>
    <property type="match status" value="1"/>
</dbReference>
<keyword evidence="1" id="KW-1133">Transmembrane helix</keyword>
<dbReference type="RefSeq" id="WP_183346728.1">
    <property type="nucleotide sequence ID" value="NZ_BLXY01000002.1"/>
</dbReference>
<evidence type="ECO:0000313" key="2">
    <source>
        <dbReference type="EMBL" id="UPU37563.1"/>
    </source>
</evidence>
<organism evidence="2 3">
    <name type="scientific">Geomonas paludis</name>
    <dbReference type="NCBI Taxonomy" id="2740185"/>
    <lineage>
        <taxon>Bacteria</taxon>
        <taxon>Pseudomonadati</taxon>
        <taxon>Thermodesulfobacteriota</taxon>
        <taxon>Desulfuromonadia</taxon>
        <taxon>Geobacterales</taxon>
        <taxon>Geobacteraceae</taxon>
        <taxon>Geomonas</taxon>
    </lineage>
</organism>
<feature type="transmembrane region" description="Helical" evidence="1">
    <location>
        <begin position="20"/>
        <end position="42"/>
    </location>
</feature>
<gene>
    <name evidence="2" type="ORF">M1B72_07610</name>
</gene>
<protein>
    <submittedName>
        <fullName evidence="2">Prepilin-type N-terminal cleavage/methylation domain-containing protein</fullName>
    </submittedName>
</protein>
<evidence type="ECO:0000313" key="3">
    <source>
        <dbReference type="Proteomes" id="UP000831485"/>
    </source>
</evidence>
<keyword evidence="1" id="KW-0472">Membrane</keyword>
<dbReference type="Pfam" id="PF07963">
    <property type="entry name" value="N_methyl"/>
    <property type="match status" value="1"/>
</dbReference>
<keyword evidence="1" id="KW-0812">Transmembrane</keyword>
<evidence type="ECO:0000256" key="1">
    <source>
        <dbReference type="SAM" id="Phobius"/>
    </source>
</evidence>
<dbReference type="InterPro" id="IPR012902">
    <property type="entry name" value="N_methyl_site"/>
</dbReference>
<keyword evidence="3" id="KW-1185">Reference proteome</keyword>